<keyword evidence="4" id="KW-0804">Transcription</keyword>
<proteinExistence type="inferred from homology"/>
<dbReference type="Proteomes" id="UP000000447">
    <property type="component" value="Plasmid unnamed"/>
</dbReference>
<evidence type="ECO:0000313" key="7">
    <source>
        <dbReference type="EMBL" id="ACM07313.1"/>
    </source>
</evidence>
<evidence type="ECO:0000256" key="2">
    <source>
        <dbReference type="ARBA" id="ARBA00023015"/>
    </source>
</evidence>
<keyword evidence="8" id="KW-1185">Reference proteome</keyword>
<keyword evidence="3" id="KW-0731">Sigma factor</keyword>
<dbReference type="InterPro" id="IPR007627">
    <property type="entry name" value="RNA_pol_sigma70_r2"/>
</dbReference>
<dbReference type="Pfam" id="PF04542">
    <property type="entry name" value="Sigma70_r2"/>
    <property type="match status" value="1"/>
</dbReference>
<dbReference type="GO" id="GO:0003677">
    <property type="term" value="F:DNA binding"/>
    <property type="evidence" value="ECO:0007669"/>
    <property type="project" value="InterPro"/>
</dbReference>
<keyword evidence="7" id="KW-0614">Plasmid</keyword>
<dbReference type="InterPro" id="IPR036388">
    <property type="entry name" value="WH-like_DNA-bd_sf"/>
</dbReference>
<dbReference type="SUPFAM" id="SSF88659">
    <property type="entry name" value="Sigma3 and sigma4 domains of RNA polymerase sigma factors"/>
    <property type="match status" value="1"/>
</dbReference>
<dbReference type="Gene3D" id="1.10.10.10">
    <property type="entry name" value="Winged helix-like DNA-binding domain superfamily/Winged helix DNA-binding domain"/>
    <property type="match status" value="1"/>
</dbReference>
<dbReference type="AlphaFoldDB" id="B9L2W8"/>
<evidence type="ECO:0000313" key="8">
    <source>
        <dbReference type="Proteomes" id="UP000000447"/>
    </source>
</evidence>
<dbReference type="EMBL" id="CP001276">
    <property type="protein sequence ID" value="ACM07313.1"/>
    <property type="molecule type" value="Genomic_DNA"/>
</dbReference>
<dbReference type="InterPro" id="IPR013249">
    <property type="entry name" value="RNA_pol_sigma70_r4_t2"/>
</dbReference>
<evidence type="ECO:0000256" key="3">
    <source>
        <dbReference type="ARBA" id="ARBA00023082"/>
    </source>
</evidence>
<evidence type="ECO:0000259" key="6">
    <source>
        <dbReference type="Pfam" id="PF08281"/>
    </source>
</evidence>
<dbReference type="HOGENOM" id="CLU_047691_9_3_0"/>
<dbReference type="NCBIfam" id="TIGR02937">
    <property type="entry name" value="sigma70-ECF"/>
    <property type="match status" value="1"/>
</dbReference>
<name>B9L2W8_THERP</name>
<organism evidence="7 8">
    <name type="scientific">Thermomicrobium roseum (strain ATCC 27502 / DSM 5159 / P-2)</name>
    <dbReference type="NCBI Taxonomy" id="309801"/>
    <lineage>
        <taxon>Bacteria</taxon>
        <taxon>Pseudomonadati</taxon>
        <taxon>Thermomicrobiota</taxon>
        <taxon>Thermomicrobia</taxon>
        <taxon>Thermomicrobiales</taxon>
        <taxon>Thermomicrobiaceae</taxon>
        <taxon>Thermomicrobium</taxon>
    </lineage>
</organism>
<dbReference type="PANTHER" id="PTHR43133">
    <property type="entry name" value="RNA POLYMERASE ECF-TYPE SIGMA FACTO"/>
    <property type="match status" value="1"/>
</dbReference>
<dbReference type="KEGG" id="tro:trd_A0132"/>
<dbReference type="PANTHER" id="PTHR43133:SF62">
    <property type="entry name" value="RNA POLYMERASE SIGMA FACTOR SIGZ"/>
    <property type="match status" value="1"/>
</dbReference>
<dbReference type="InterPro" id="IPR039425">
    <property type="entry name" value="RNA_pol_sigma-70-like"/>
</dbReference>
<dbReference type="CDD" id="cd06171">
    <property type="entry name" value="Sigma70_r4"/>
    <property type="match status" value="1"/>
</dbReference>
<feature type="domain" description="RNA polymerase sigma factor 70 region 4 type 2" evidence="6">
    <location>
        <begin position="123"/>
        <end position="174"/>
    </location>
</feature>
<accession>B9L2W8</accession>
<gene>
    <name evidence="7" type="ordered locus">trd_A0132</name>
</gene>
<feature type="domain" description="RNA polymerase sigma-70 region 2" evidence="5">
    <location>
        <begin position="24"/>
        <end position="91"/>
    </location>
</feature>
<evidence type="ECO:0000256" key="1">
    <source>
        <dbReference type="ARBA" id="ARBA00010641"/>
    </source>
</evidence>
<dbReference type="InterPro" id="IPR013325">
    <property type="entry name" value="RNA_pol_sigma_r2"/>
</dbReference>
<dbReference type="Gene3D" id="1.10.1740.10">
    <property type="match status" value="1"/>
</dbReference>
<evidence type="ECO:0000256" key="4">
    <source>
        <dbReference type="ARBA" id="ARBA00023163"/>
    </source>
</evidence>
<protein>
    <submittedName>
        <fullName evidence="7">RNA polymerase, sigma-24 subunit, ECF subfamily</fullName>
    </submittedName>
</protein>
<evidence type="ECO:0000259" key="5">
    <source>
        <dbReference type="Pfam" id="PF04542"/>
    </source>
</evidence>
<sequence>MSGGEDITLLQAVARGDEDALVQLYDRYGRQAFGLAYRILGDAASAEEVVQDAFLALWHHARLLTMHTGSARAWLLTVVRNRAIDHLRRRRGQVQLVSLDAVVLPSIADDTAREIIERVQRADLLKALDALPKEQREVVELAYFEGLTHHEIATRLRIPLGTVKSRLRLALLRLGRTLEGYEGEAPDATLADEQPT</sequence>
<dbReference type="OrthoDB" id="9784272at2"/>
<dbReference type="RefSeq" id="WP_012643300.1">
    <property type="nucleotide sequence ID" value="NC_011961.1"/>
</dbReference>
<dbReference type="Pfam" id="PF08281">
    <property type="entry name" value="Sigma70_r4_2"/>
    <property type="match status" value="1"/>
</dbReference>
<dbReference type="GO" id="GO:0016987">
    <property type="term" value="F:sigma factor activity"/>
    <property type="evidence" value="ECO:0007669"/>
    <property type="project" value="UniProtKB-KW"/>
</dbReference>
<dbReference type="eggNOG" id="COG1595">
    <property type="taxonomic scope" value="Bacteria"/>
</dbReference>
<dbReference type="InterPro" id="IPR014284">
    <property type="entry name" value="RNA_pol_sigma-70_dom"/>
</dbReference>
<dbReference type="InterPro" id="IPR013324">
    <property type="entry name" value="RNA_pol_sigma_r3/r4-like"/>
</dbReference>
<reference evidence="7 8" key="1">
    <citation type="journal article" date="2009" name="PLoS ONE">
        <title>Complete genome sequence of the aerobic CO-oxidizing thermophile Thermomicrobium roseum.</title>
        <authorList>
            <person name="Wu D."/>
            <person name="Raymond J."/>
            <person name="Wu M."/>
            <person name="Chatterji S."/>
            <person name="Ren Q."/>
            <person name="Graham J.E."/>
            <person name="Bryant D.A."/>
            <person name="Robb F."/>
            <person name="Colman A."/>
            <person name="Tallon L.J."/>
            <person name="Badger J.H."/>
            <person name="Madupu R."/>
            <person name="Ward N.L."/>
            <person name="Eisen J.A."/>
        </authorList>
    </citation>
    <scope>NUCLEOTIDE SEQUENCE [LARGE SCALE GENOMIC DNA]</scope>
    <source>
        <strain evidence="8">ATCC 27502 / DSM 5159 / P-2</strain>
        <plasmid evidence="7">unnamed</plasmid>
    </source>
</reference>
<dbReference type="GO" id="GO:0006352">
    <property type="term" value="P:DNA-templated transcription initiation"/>
    <property type="evidence" value="ECO:0007669"/>
    <property type="project" value="InterPro"/>
</dbReference>
<comment type="similarity">
    <text evidence="1">Belongs to the sigma-70 factor family. ECF subfamily.</text>
</comment>
<dbReference type="SUPFAM" id="SSF88946">
    <property type="entry name" value="Sigma2 domain of RNA polymerase sigma factors"/>
    <property type="match status" value="1"/>
</dbReference>
<keyword evidence="2" id="KW-0805">Transcription regulation</keyword>
<geneLocation type="plasmid" evidence="8">
    <name>Tros</name>
</geneLocation>